<dbReference type="EMBL" id="MT145195">
    <property type="protein sequence ID" value="QJI05119.1"/>
    <property type="molecule type" value="Genomic_DNA"/>
</dbReference>
<organism evidence="3">
    <name type="scientific">viral metagenome</name>
    <dbReference type="NCBI Taxonomy" id="1070528"/>
    <lineage>
        <taxon>unclassified sequences</taxon>
        <taxon>metagenomes</taxon>
        <taxon>organismal metagenomes</taxon>
    </lineage>
</organism>
<name>A0A6M3Y4F0_9ZZZZ</name>
<sequence length="79" mass="8732">MANPSKHEEIMKSLGGIEEHLKTLNGSVAKNVRDIAKLRDSQTKDDLIKERVRGGWMVLAWMGGAALAIGTLLSKFIER</sequence>
<gene>
    <name evidence="3" type="ORF">MM415A00136_0001</name>
    <name evidence="2" type="ORF">MM415B00397_0016</name>
</gene>
<evidence type="ECO:0000313" key="2">
    <source>
        <dbReference type="EMBL" id="QJA65404.1"/>
    </source>
</evidence>
<reference evidence="3" key="1">
    <citation type="submission" date="2020-03" db="EMBL/GenBank/DDBJ databases">
        <title>The deep terrestrial virosphere.</title>
        <authorList>
            <person name="Holmfeldt K."/>
            <person name="Nilsson E."/>
            <person name="Simone D."/>
            <person name="Lopez-Fernandez M."/>
            <person name="Wu X."/>
            <person name="de Brujin I."/>
            <person name="Lundin D."/>
            <person name="Andersson A."/>
            <person name="Bertilsson S."/>
            <person name="Dopson M."/>
        </authorList>
    </citation>
    <scope>NUCLEOTIDE SEQUENCE</scope>
    <source>
        <strain evidence="3">MM415A00136</strain>
        <strain evidence="2">MM415B00397</strain>
    </source>
</reference>
<proteinExistence type="predicted"/>
<accession>A0A6M3Y4F0</accession>
<protein>
    <submittedName>
        <fullName evidence="3">Uncharacterized protein</fullName>
    </submittedName>
</protein>
<dbReference type="AlphaFoldDB" id="A0A6M3Y4F0"/>
<keyword evidence="1" id="KW-0472">Membrane</keyword>
<evidence type="ECO:0000313" key="3">
    <source>
        <dbReference type="EMBL" id="QJI05119.1"/>
    </source>
</evidence>
<keyword evidence="1" id="KW-0812">Transmembrane</keyword>
<evidence type="ECO:0000256" key="1">
    <source>
        <dbReference type="SAM" id="Phobius"/>
    </source>
</evidence>
<dbReference type="EMBL" id="MT141538">
    <property type="protein sequence ID" value="QJA65404.1"/>
    <property type="molecule type" value="Genomic_DNA"/>
</dbReference>
<feature type="transmembrane region" description="Helical" evidence="1">
    <location>
        <begin position="54"/>
        <end position="73"/>
    </location>
</feature>
<keyword evidence="1" id="KW-1133">Transmembrane helix</keyword>